<dbReference type="PANTHER" id="PTHR12940">
    <property type="entry name" value="ES-2 PROTEIN - RELATED"/>
    <property type="match status" value="1"/>
</dbReference>
<accession>A0A6A6XBX8</accession>
<organism evidence="5 6">
    <name type="scientific">Melanomma pulvis-pyrius CBS 109.77</name>
    <dbReference type="NCBI Taxonomy" id="1314802"/>
    <lineage>
        <taxon>Eukaryota</taxon>
        <taxon>Fungi</taxon>
        <taxon>Dikarya</taxon>
        <taxon>Ascomycota</taxon>
        <taxon>Pezizomycotina</taxon>
        <taxon>Dothideomycetes</taxon>
        <taxon>Pleosporomycetidae</taxon>
        <taxon>Pleosporales</taxon>
        <taxon>Melanommataceae</taxon>
        <taxon>Melanomma</taxon>
    </lineage>
</organism>
<dbReference type="Proteomes" id="UP000799757">
    <property type="component" value="Unassembled WGS sequence"/>
</dbReference>
<evidence type="ECO:0000256" key="2">
    <source>
        <dbReference type="ARBA" id="ARBA00009072"/>
    </source>
</evidence>
<feature type="compositionally biased region" description="Gly residues" evidence="4">
    <location>
        <begin position="419"/>
        <end position="428"/>
    </location>
</feature>
<dbReference type="OrthoDB" id="19679at2759"/>
<feature type="region of interest" description="Disordered" evidence="4">
    <location>
        <begin position="90"/>
        <end position="145"/>
    </location>
</feature>
<proteinExistence type="inferred from homology"/>
<sequence length="479" mass="51694">MSSQPSSALTKRSASTALMAPPSGPKRIKRPTIVLDEETYSSAIEHIIRRDYFPGLAEADAQREYLNAVDSEDNTWIREAGKWLTQVMTPLPTGRRRTPGTMGGNGRVTPVRRGLSETPRIWGSDTPLSTAGTEAKEDEEDKKPQVDLSLSLGAFQAKYTSEDTESFSQIIDKQNRLRFEKNAWMRDGNRYASKQRLAQQKLIQANPPKATSTALALRPSEDLDNRPAAPTMHKHTAFNTLMFAPDSVEPWTQTRAERAATASLAPPKAVLHHNTRLPDPSTTAPARPHSPTISAIHDAIAGRPRLTASEGGYTGSETPRVNGYAFVEAVAPDPEEEEDAPTDLLERFGAKGSLSTPFTIQESQRRERLHYKMVERIAEKKSGRDSVGGGGGLAIFNKNETPKFLSAPVPRPGMTPGAAGTGGNGKKGVGNLTPAAQRLFEKVGGGSTPRNVGSGGFGGASASGLGREWTPTPKVKRRA</sequence>
<feature type="region of interest" description="Disordered" evidence="4">
    <location>
        <begin position="1"/>
        <end position="30"/>
    </location>
</feature>
<dbReference type="Pfam" id="PF09751">
    <property type="entry name" value="Es2"/>
    <property type="match status" value="1"/>
</dbReference>
<feature type="compositionally biased region" description="Polar residues" evidence="4">
    <location>
        <begin position="1"/>
        <end position="16"/>
    </location>
</feature>
<dbReference type="GO" id="GO:0071013">
    <property type="term" value="C:catalytic step 2 spliceosome"/>
    <property type="evidence" value="ECO:0007669"/>
    <property type="project" value="TreeGrafter"/>
</dbReference>
<comment type="similarity">
    <text evidence="2">Belongs to the ESS2 family.</text>
</comment>
<reference evidence="5" key="1">
    <citation type="journal article" date="2020" name="Stud. Mycol.">
        <title>101 Dothideomycetes genomes: a test case for predicting lifestyles and emergence of pathogens.</title>
        <authorList>
            <person name="Haridas S."/>
            <person name="Albert R."/>
            <person name="Binder M."/>
            <person name="Bloem J."/>
            <person name="Labutti K."/>
            <person name="Salamov A."/>
            <person name="Andreopoulos B."/>
            <person name="Baker S."/>
            <person name="Barry K."/>
            <person name="Bills G."/>
            <person name="Bluhm B."/>
            <person name="Cannon C."/>
            <person name="Castanera R."/>
            <person name="Culley D."/>
            <person name="Daum C."/>
            <person name="Ezra D."/>
            <person name="Gonzalez J."/>
            <person name="Henrissat B."/>
            <person name="Kuo A."/>
            <person name="Liang C."/>
            <person name="Lipzen A."/>
            <person name="Lutzoni F."/>
            <person name="Magnuson J."/>
            <person name="Mondo S."/>
            <person name="Nolan M."/>
            <person name="Ohm R."/>
            <person name="Pangilinan J."/>
            <person name="Park H.-J."/>
            <person name="Ramirez L."/>
            <person name="Alfaro M."/>
            <person name="Sun H."/>
            <person name="Tritt A."/>
            <person name="Yoshinaga Y."/>
            <person name="Zwiers L.-H."/>
            <person name="Turgeon B."/>
            <person name="Goodwin S."/>
            <person name="Spatafora J."/>
            <person name="Crous P."/>
            <person name="Grigoriev I."/>
        </authorList>
    </citation>
    <scope>NUCLEOTIDE SEQUENCE</scope>
    <source>
        <strain evidence="5">CBS 109.77</strain>
    </source>
</reference>
<dbReference type="EMBL" id="MU001924">
    <property type="protein sequence ID" value="KAF2793523.1"/>
    <property type="molecule type" value="Genomic_DNA"/>
</dbReference>
<feature type="region of interest" description="Disordered" evidence="4">
    <location>
        <begin position="405"/>
        <end position="479"/>
    </location>
</feature>
<evidence type="ECO:0000313" key="6">
    <source>
        <dbReference type="Proteomes" id="UP000799757"/>
    </source>
</evidence>
<evidence type="ECO:0008006" key="7">
    <source>
        <dbReference type="Google" id="ProtNLM"/>
    </source>
</evidence>
<protein>
    <recommendedName>
        <fullName evidence="7">Nuclear protein DGCR14</fullName>
    </recommendedName>
</protein>
<keyword evidence="6" id="KW-1185">Reference proteome</keyword>
<evidence type="ECO:0000256" key="4">
    <source>
        <dbReference type="SAM" id="MobiDB-lite"/>
    </source>
</evidence>
<dbReference type="AlphaFoldDB" id="A0A6A6XBX8"/>
<gene>
    <name evidence="5" type="ORF">K505DRAFT_325434</name>
</gene>
<feature type="compositionally biased region" description="Gly residues" evidence="4">
    <location>
        <begin position="443"/>
        <end position="461"/>
    </location>
</feature>
<name>A0A6A6XBX8_9PLEO</name>
<keyword evidence="3" id="KW-0539">Nucleus</keyword>
<evidence type="ECO:0000313" key="5">
    <source>
        <dbReference type="EMBL" id="KAF2793523.1"/>
    </source>
</evidence>
<comment type="subcellular location">
    <subcellularLocation>
        <location evidence="1">Nucleus</location>
    </subcellularLocation>
</comment>
<dbReference type="PANTHER" id="PTHR12940:SF0">
    <property type="entry name" value="SPLICING FACTOR ESS-2 HOMOLOG"/>
    <property type="match status" value="1"/>
</dbReference>
<evidence type="ECO:0000256" key="1">
    <source>
        <dbReference type="ARBA" id="ARBA00004123"/>
    </source>
</evidence>
<evidence type="ECO:0000256" key="3">
    <source>
        <dbReference type="ARBA" id="ARBA00023242"/>
    </source>
</evidence>
<dbReference type="InterPro" id="IPR019148">
    <property type="entry name" value="Nuclear_protein_DGCR14_ESS-2"/>
</dbReference>